<keyword evidence="2" id="KW-1185">Reference proteome</keyword>
<evidence type="ECO:0000313" key="1">
    <source>
        <dbReference type="EMBL" id="KIL65399.1"/>
    </source>
</evidence>
<proteinExistence type="predicted"/>
<dbReference type="OrthoDB" id="3056587at2759"/>
<protein>
    <submittedName>
        <fullName evidence="1">Uncharacterized protein</fullName>
    </submittedName>
</protein>
<reference evidence="1 2" key="1">
    <citation type="submission" date="2014-04" db="EMBL/GenBank/DDBJ databases">
        <title>Evolutionary Origins and Diversification of the Mycorrhizal Mutualists.</title>
        <authorList>
            <consortium name="DOE Joint Genome Institute"/>
            <consortium name="Mycorrhizal Genomics Consortium"/>
            <person name="Kohler A."/>
            <person name="Kuo A."/>
            <person name="Nagy L.G."/>
            <person name="Floudas D."/>
            <person name="Copeland A."/>
            <person name="Barry K.W."/>
            <person name="Cichocki N."/>
            <person name="Veneault-Fourrey C."/>
            <person name="LaButti K."/>
            <person name="Lindquist E.A."/>
            <person name="Lipzen A."/>
            <person name="Lundell T."/>
            <person name="Morin E."/>
            <person name="Murat C."/>
            <person name="Riley R."/>
            <person name="Ohm R."/>
            <person name="Sun H."/>
            <person name="Tunlid A."/>
            <person name="Henrissat B."/>
            <person name="Grigoriev I.V."/>
            <person name="Hibbett D.S."/>
            <person name="Martin F."/>
        </authorList>
    </citation>
    <scope>NUCLEOTIDE SEQUENCE [LARGE SCALE GENOMIC DNA]</scope>
    <source>
        <strain evidence="1 2">Koide BX008</strain>
    </source>
</reference>
<dbReference type="EMBL" id="KN818242">
    <property type="protein sequence ID" value="KIL65399.1"/>
    <property type="molecule type" value="Genomic_DNA"/>
</dbReference>
<dbReference type="Proteomes" id="UP000054549">
    <property type="component" value="Unassembled WGS sequence"/>
</dbReference>
<sequence length="264" mass="30108">MVSKSFSHTAFKVADLALAGRRIRIDGATPVDGEENKPIITDLDGDERIDDLDKLKLIYNRFKMINDIHSENVFDFVSQSGVTILSAYYGYIQVIKNCKTLFWRQGLLSDHPNLVTNWFASASQQHLAFVEKIHGVFPTAIKNILSMLDILTVPEMVEKLRRDMEWYSRFIASGLEIVYRCAQVINRRDEWQSRNVSKEFIDPLNDLYAVMKANAEFYSSALKDHVPGEYPIISELPGVRVAIKLIVRNGHHHQALAGLVNSWV</sequence>
<name>A0A0C2TEW3_AMAMK</name>
<organism evidence="1 2">
    <name type="scientific">Amanita muscaria (strain Koide BX008)</name>
    <dbReference type="NCBI Taxonomy" id="946122"/>
    <lineage>
        <taxon>Eukaryota</taxon>
        <taxon>Fungi</taxon>
        <taxon>Dikarya</taxon>
        <taxon>Basidiomycota</taxon>
        <taxon>Agaricomycotina</taxon>
        <taxon>Agaricomycetes</taxon>
        <taxon>Agaricomycetidae</taxon>
        <taxon>Agaricales</taxon>
        <taxon>Pluteineae</taxon>
        <taxon>Amanitaceae</taxon>
        <taxon>Amanita</taxon>
    </lineage>
</organism>
<gene>
    <name evidence="1" type="ORF">M378DRAFT_162020</name>
</gene>
<dbReference type="AlphaFoldDB" id="A0A0C2TEW3"/>
<evidence type="ECO:0000313" key="2">
    <source>
        <dbReference type="Proteomes" id="UP000054549"/>
    </source>
</evidence>
<dbReference type="HOGENOM" id="CLU_072616_0_0_1"/>
<dbReference type="InParanoid" id="A0A0C2TEW3"/>
<accession>A0A0C2TEW3</accession>